<name>F8DZC3_CORRG</name>
<dbReference type="STRING" id="662755.CRES_0659"/>
<keyword evidence="3" id="KW-1185">Reference proteome</keyword>
<dbReference type="HOGENOM" id="CLU_092313_2_0_11"/>
<gene>
    <name evidence="2" type="ordered locus">CRES_0659</name>
</gene>
<dbReference type="Pfam" id="PF00149">
    <property type="entry name" value="Metallophos"/>
    <property type="match status" value="1"/>
</dbReference>
<dbReference type="GO" id="GO:0016787">
    <property type="term" value="F:hydrolase activity"/>
    <property type="evidence" value="ECO:0007669"/>
    <property type="project" value="InterPro"/>
</dbReference>
<dbReference type="InterPro" id="IPR004843">
    <property type="entry name" value="Calcineurin-like_PHP"/>
</dbReference>
<dbReference type="EMBL" id="CP002857">
    <property type="protein sequence ID" value="AEI09017.1"/>
    <property type="molecule type" value="Genomic_DNA"/>
</dbReference>
<dbReference type="InterPro" id="IPR029052">
    <property type="entry name" value="Metallo-depent_PP-like"/>
</dbReference>
<dbReference type="SUPFAM" id="SSF56300">
    <property type="entry name" value="Metallo-dependent phosphatases"/>
    <property type="match status" value="1"/>
</dbReference>
<evidence type="ECO:0000259" key="1">
    <source>
        <dbReference type="Pfam" id="PF00149"/>
    </source>
</evidence>
<evidence type="ECO:0000313" key="2">
    <source>
        <dbReference type="EMBL" id="AEI09017.1"/>
    </source>
</evidence>
<dbReference type="Gene3D" id="3.60.21.10">
    <property type="match status" value="1"/>
</dbReference>
<organism evidence="2 3">
    <name type="scientific">Corynebacterium resistens (strain DSM 45100 / JCM 12819 / GTC 2026 / SICGH 158)</name>
    <dbReference type="NCBI Taxonomy" id="662755"/>
    <lineage>
        <taxon>Bacteria</taxon>
        <taxon>Bacillati</taxon>
        <taxon>Actinomycetota</taxon>
        <taxon>Actinomycetes</taxon>
        <taxon>Mycobacteriales</taxon>
        <taxon>Corynebacteriaceae</taxon>
        <taxon>Corynebacterium</taxon>
    </lineage>
</organism>
<accession>F8DZC3</accession>
<protein>
    <recommendedName>
        <fullName evidence="1">Calcineurin-like phosphoesterase domain-containing protein</fullName>
    </recommendedName>
</protein>
<feature type="domain" description="Calcineurin-like phosphoesterase" evidence="1">
    <location>
        <begin position="45"/>
        <end position="170"/>
    </location>
</feature>
<dbReference type="eggNOG" id="COG4186">
    <property type="taxonomic scope" value="Bacteria"/>
</dbReference>
<reference evidence="2 3" key="1">
    <citation type="journal article" date="2012" name="BMC Genomics">
        <title>Complete genome sequence, lifestyle, and multi-drug resistance of the human pathogen Corynebacterium resistens DSM 45100 isolated from blood samples of a leukemia patient.</title>
        <authorList>
            <person name="Schroder J."/>
            <person name="Maus I."/>
            <person name="Meyer K."/>
            <person name="Wordemann S."/>
            <person name="Blom J."/>
            <person name="Jaenicke S."/>
            <person name="Schneider J."/>
            <person name="Trost E."/>
            <person name="Tauch A."/>
        </authorList>
    </citation>
    <scope>NUCLEOTIDE SEQUENCE [LARGE SCALE GENOMIC DNA]</scope>
    <source>
        <strain evidence="3">DSM 45100 / JCM 12819 / CCUG 50093 / GTC 2026 / SICGH 158</strain>
    </source>
</reference>
<evidence type="ECO:0000313" key="3">
    <source>
        <dbReference type="Proteomes" id="UP000000492"/>
    </source>
</evidence>
<sequence>MLRTALLQLFTTTDLFSSARRSSPAHHHRASRCTTTGTVERMSTTWFTSDLHLGHPFVANLRGFDDVEEHDQRILNNLRATLSDGDTLWVLGDCSSGWGPQEERALSLLDATFTDLRSQLNVEFTAHLISGNHDSCHPLHTDSASAQREFLMVFDSVQPFQYFEFAGEPAWLCHFPRPGFDHEGMDSRHDELRLTVERLVHGHLHSATAITGRGQVDVGLDAWNMAPVSEETVAATLLASFEEFPEGL</sequence>
<dbReference type="AlphaFoldDB" id="F8DZC3"/>
<dbReference type="KEGG" id="crd:CRES_0659"/>
<proteinExistence type="predicted"/>
<dbReference type="Proteomes" id="UP000000492">
    <property type="component" value="Chromosome"/>
</dbReference>